<evidence type="ECO:0000256" key="5">
    <source>
        <dbReference type="ARBA" id="ARBA00022705"/>
    </source>
</evidence>
<evidence type="ECO:0000256" key="10">
    <source>
        <dbReference type="ARBA" id="ARBA00023027"/>
    </source>
</evidence>
<dbReference type="NCBIfam" id="TIGR00575">
    <property type="entry name" value="dnlj"/>
    <property type="match status" value="1"/>
</dbReference>
<dbReference type="AlphaFoldDB" id="A0A845S9T3"/>
<dbReference type="InterPro" id="IPR001679">
    <property type="entry name" value="DNA_ligase"/>
</dbReference>
<comment type="catalytic activity">
    <reaction evidence="13 15">
        <text>NAD(+) + (deoxyribonucleotide)n-3'-hydroxyl + 5'-phospho-(deoxyribonucleotide)m = (deoxyribonucleotide)n+m + AMP + beta-nicotinamide D-nucleotide.</text>
        <dbReference type="EC" id="6.5.1.2"/>
    </reaction>
</comment>
<organism evidence="17 18">
    <name type="scientific">Candidatus Fonsibacter lacus</name>
    <dbReference type="NCBI Taxonomy" id="2576439"/>
    <lineage>
        <taxon>Bacteria</taxon>
        <taxon>Pseudomonadati</taxon>
        <taxon>Pseudomonadota</taxon>
        <taxon>Alphaproteobacteria</taxon>
        <taxon>Candidatus Pelagibacterales</taxon>
        <taxon>Candidatus Pelagibacterales incertae sedis</taxon>
        <taxon>Candidatus Fonsibacter</taxon>
    </lineage>
</organism>
<dbReference type="HAMAP" id="MF_01588">
    <property type="entry name" value="DNA_ligase_A"/>
    <property type="match status" value="1"/>
</dbReference>
<feature type="binding site" evidence="15">
    <location>
        <position position="404"/>
    </location>
    <ligand>
        <name>Zn(2+)</name>
        <dbReference type="ChEBI" id="CHEBI:29105"/>
    </ligand>
</feature>
<feature type="active site" description="N6-AMP-lysine intermediate" evidence="15">
    <location>
        <position position="118"/>
    </location>
</feature>
<evidence type="ECO:0000256" key="15">
    <source>
        <dbReference type="HAMAP-Rule" id="MF_01588"/>
    </source>
</evidence>
<comment type="cofactor">
    <cofactor evidence="15">
        <name>Mg(2+)</name>
        <dbReference type="ChEBI" id="CHEBI:18420"/>
    </cofactor>
    <cofactor evidence="15">
        <name>Mn(2+)</name>
        <dbReference type="ChEBI" id="CHEBI:29035"/>
    </cofactor>
</comment>
<dbReference type="InterPro" id="IPR013839">
    <property type="entry name" value="DNAligase_adenylation"/>
</dbReference>
<dbReference type="PANTHER" id="PTHR23389">
    <property type="entry name" value="CHROMOSOME TRANSMISSION FIDELITY FACTOR 18"/>
    <property type="match status" value="1"/>
</dbReference>
<feature type="binding site" evidence="15">
    <location>
        <position position="116"/>
    </location>
    <ligand>
        <name>NAD(+)</name>
        <dbReference type="ChEBI" id="CHEBI:57540"/>
    </ligand>
</feature>
<evidence type="ECO:0000256" key="7">
    <source>
        <dbReference type="ARBA" id="ARBA00022763"/>
    </source>
</evidence>
<keyword evidence="5 15" id="KW-0235">DNA replication</keyword>
<feature type="binding site" evidence="15">
    <location>
        <position position="176"/>
    </location>
    <ligand>
        <name>NAD(+)</name>
        <dbReference type="ChEBI" id="CHEBI:57540"/>
    </ligand>
</feature>
<dbReference type="GO" id="GO:0046872">
    <property type="term" value="F:metal ion binding"/>
    <property type="evidence" value="ECO:0007669"/>
    <property type="project" value="UniProtKB-KW"/>
</dbReference>
<evidence type="ECO:0000256" key="4">
    <source>
        <dbReference type="ARBA" id="ARBA00022598"/>
    </source>
</evidence>
<dbReference type="Gene3D" id="1.10.287.610">
    <property type="entry name" value="Helix hairpin bin"/>
    <property type="match status" value="1"/>
</dbReference>
<evidence type="ECO:0000313" key="18">
    <source>
        <dbReference type="Proteomes" id="UP000572953"/>
    </source>
</evidence>
<dbReference type="InterPro" id="IPR004150">
    <property type="entry name" value="NAD_DNA_ligase_OB"/>
</dbReference>
<dbReference type="Gene3D" id="1.10.150.20">
    <property type="entry name" value="5' to 3' exonuclease, C-terminal subdomain"/>
    <property type="match status" value="2"/>
</dbReference>
<keyword evidence="12 15" id="KW-0464">Manganese</keyword>
<name>A0A845S9T3_9PROT</name>
<dbReference type="Pfam" id="PF03120">
    <property type="entry name" value="OB_DNA_ligase"/>
    <property type="match status" value="1"/>
</dbReference>
<evidence type="ECO:0000256" key="9">
    <source>
        <dbReference type="ARBA" id="ARBA00022842"/>
    </source>
</evidence>
<feature type="binding site" evidence="15">
    <location>
        <begin position="82"/>
        <end position="83"/>
    </location>
    <ligand>
        <name>NAD(+)</name>
        <dbReference type="ChEBI" id="CHEBI:57540"/>
    </ligand>
</feature>
<dbReference type="InterPro" id="IPR012340">
    <property type="entry name" value="NA-bd_OB-fold"/>
</dbReference>
<keyword evidence="10 15" id="KW-0520">NAD</keyword>
<dbReference type="GO" id="GO:0005829">
    <property type="term" value="C:cytosol"/>
    <property type="evidence" value="ECO:0007669"/>
    <property type="project" value="TreeGrafter"/>
</dbReference>
<evidence type="ECO:0000256" key="3">
    <source>
        <dbReference type="ARBA" id="ARBA00013308"/>
    </source>
</evidence>
<dbReference type="Gene3D" id="3.30.470.30">
    <property type="entry name" value="DNA ligase/mRNA capping enzyme"/>
    <property type="match status" value="1"/>
</dbReference>
<dbReference type="GO" id="GO:0003911">
    <property type="term" value="F:DNA ligase (NAD+) activity"/>
    <property type="evidence" value="ECO:0007669"/>
    <property type="project" value="UniProtKB-UniRule"/>
</dbReference>
<dbReference type="GO" id="GO:0006281">
    <property type="term" value="P:DNA repair"/>
    <property type="evidence" value="ECO:0007669"/>
    <property type="project" value="UniProtKB-KW"/>
</dbReference>
<dbReference type="SUPFAM" id="SSF50249">
    <property type="entry name" value="Nucleic acid-binding proteins"/>
    <property type="match status" value="1"/>
</dbReference>
<dbReference type="Proteomes" id="UP000572953">
    <property type="component" value="Unassembled WGS sequence"/>
</dbReference>
<dbReference type="EMBL" id="RGGN01000034">
    <property type="protein sequence ID" value="NCU62764.1"/>
    <property type="molecule type" value="Genomic_DNA"/>
</dbReference>
<feature type="binding site" evidence="15">
    <location>
        <begin position="33"/>
        <end position="37"/>
    </location>
    <ligand>
        <name>NAD(+)</name>
        <dbReference type="ChEBI" id="CHEBI:57540"/>
    </ligand>
</feature>
<protein>
    <recommendedName>
        <fullName evidence="3 15">DNA ligase</fullName>
        <ecNumber evidence="2 15">6.5.1.2</ecNumber>
    </recommendedName>
    <alternativeName>
        <fullName evidence="15">Polydeoxyribonucleotide synthase [NAD(+)]</fullName>
    </alternativeName>
</protein>
<comment type="caution">
    <text evidence="15">Lacks conserved residue(s) required for the propagation of feature annotation.</text>
</comment>
<dbReference type="PANTHER" id="PTHR23389:SF9">
    <property type="entry name" value="DNA LIGASE"/>
    <property type="match status" value="1"/>
</dbReference>
<accession>A0A845S9T3</accession>
<keyword evidence="7 15" id="KW-0227">DNA damage</keyword>
<dbReference type="PIRSF" id="PIRSF001604">
    <property type="entry name" value="LigA"/>
    <property type="match status" value="1"/>
</dbReference>
<dbReference type="InterPro" id="IPR041663">
    <property type="entry name" value="DisA/LigA_HHH"/>
</dbReference>
<dbReference type="InterPro" id="IPR013840">
    <property type="entry name" value="DNAligase_N"/>
</dbReference>
<dbReference type="SUPFAM" id="SSF47781">
    <property type="entry name" value="RuvA domain 2-like"/>
    <property type="match status" value="1"/>
</dbReference>
<dbReference type="FunFam" id="2.40.50.140:FF:000012">
    <property type="entry name" value="DNA ligase"/>
    <property type="match status" value="1"/>
</dbReference>
<dbReference type="InterPro" id="IPR036420">
    <property type="entry name" value="BRCT_dom_sf"/>
</dbReference>
<dbReference type="CDD" id="cd17748">
    <property type="entry name" value="BRCT_DNA_ligase_like"/>
    <property type="match status" value="1"/>
</dbReference>
<dbReference type="CDD" id="cd00114">
    <property type="entry name" value="LIGANc"/>
    <property type="match status" value="1"/>
</dbReference>
<evidence type="ECO:0000259" key="16">
    <source>
        <dbReference type="PROSITE" id="PS50172"/>
    </source>
</evidence>
<dbReference type="Pfam" id="PF00533">
    <property type="entry name" value="BRCT"/>
    <property type="match status" value="1"/>
</dbReference>
<dbReference type="NCBIfam" id="NF005932">
    <property type="entry name" value="PRK07956.1"/>
    <property type="match status" value="1"/>
</dbReference>
<keyword evidence="9 15" id="KW-0460">Magnesium</keyword>
<evidence type="ECO:0000256" key="8">
    <source>
        <dbReference type="ARBA" id="ARBA00022833"/>
    </source>
</evidence>
<comment type="caution">
    <text evidence="17">The sequence shown here is derived from an EMBL/GenBank/DDBJ whole genome shotgun (WGS) entry which is preliminary data.</text>
</comment>
<dbReference type="SUPFAM" id="SSF56091">
    <property type="entry name" value="DNA ligase/mRNA capping enzyme, catalytic domain"/>
    <property type="match status" value="1"/>
</dbReference>
<evidence type="ECO:0000256" key="14">
    <source>
        <dbReference type="ARBA" id="ARBA00060881"/>
    </source>
</evidence>
<dbReference type="InterPro" id="IPR001357">
    <property type="entry name" value="BRCT_dom"/>
</dbReference>
<keyword evidence="4 15" id="KW-0436">Ligase</keyword>
<dbReference type="Gene3D" id="2.40.50.140">
    <property type="entry name" value="Nucleic acid-binding proteins"/>
    <property type="match status" value="1"/>
</dbReference>
<keyword evidence="11 15" id="KW-0234">DNA repair</keyword>
<feature type="binding site" evidence="15">
    <location>
        <position position="402"/>
    </location>
    <ligand>
        <name>Zn(2+)</name>
        <dbReference type="ChEBI" id="CHEBI:29105"/>
    </ligand>
</feature>
<keyword evidence="8 15" id="KW-0862">Zinc</keyword>
<evidence type="ECO:0000256" key="6">
    <source>
        <dbReference type="ARBA" id="ARBA00022723"/>
    </source>
</evidence>
<keyword evidence="6 15" id="KW-0479">Metal-binding</keyword>
<feature type="binding site" evidence="15">
    <location>
        <position position="308"/>
    </location>
    <ligand>
        <name>NAD(+)</name>
        <dbReference type="ChEBI" id="CHEBI:57540"/>
    </ligand>
</feature>
<proteinExistence type="inferred from homology"/>
<dbReference type="InterPro" id="IPR010994">
    <property type="entry name" value="RuvA_2-like"/>
</dbReference>
<evidence type="ECO:0000256" key="13">
    <source>
        <dbReference type="ARBA" id="ARBA00034005"/>
    </source>
</evidence>
<sequence>MKSLSLKEYKEKITLIQKLNKAYYHNDKPLVSDAEYDKIKKDILEFEKKNPDIAVKDSPTKKVGYAPSEKFSKVKHLVPMLSLDNAFTKDDVGDFLKKIRNYLNLEKDAPVELTAEPKIDGISASLIYKNNKIIRGLSRGDGEYGEDITENLLTIKDIPKVLHGENIDKEFEIRGEVYIGKKDFEKIKNDFANPRNAAGGSLRQKDSKKTALIPLKFFAHSIGDIDEKRFKTHVNFLNFCKKIGFKVNPLTRTFSSVDELIKGYLHIEEIRSSLDYDIDGIVYKVNDLTLQKRLGSLSSSPRWAIAHKFSSEKATTVIRKIEIQVGRTGALTPVAKLDPVNVGGVMVSNATLHNEDEIIRKDIRLNDTVIIQRAGDVIPQVVEVIKSKRDKNSKKYTFPDKCLCGRPAIKDYNEISKKLDAVKRCTDTGFNCEFMAREKIKHFVSKEALNIDGFGKKIVEDFWSLNFIRLPQDIFNLDYKKIEKLDGWGELSVSNLKTAIDKCKNISLAKFIYSLGIRHIGQENAKNLSRYFISVKNFMKLCNSDLLMNEINNLDEIDGIGETQVESLVHFFKDKKNNKVVEQLSKILNIQDYIEKKIDSFFSGKNIMFTGGFSTMSRSEAKSLAETLGAKILSSVTKKLDYLVIGLSKPTKNKVDKARELGVKIIEEKEWLKLSNNN</sequence>
<dbReference type="SUPFAM" id="SSF52113">
    <property type="entry name" value="BRCT domain"/>
    <property type="match status" value="1"/>
</dbReference>
<dbReference type="SMART" id="SM00532">
    <property type="entry name" value="LIGANc"/>
    <property type="match status" value="1"/>
</dbReference>
<dbReference type="GO" id="GO:0006260">
    <property type="term" value="P:DNA replication"/>
    <property type="evidence" value="ECO:0007669"/>
    <property type="project" value="UniProtKB-KW"/>
</dbReference>
<feature type="domain" description="BRCT" evidence="16">
    <location>
        <begin position="597"/>
        <end position="678"/>
    </location>
</feature>
<dbReference type="Pfam" id="PF01653">
    <property type="entry name" value="DNA_ligase_aden"/>
    <property type="match status" value="1"/>
</dbReference>
<comment type="similarity">
    <text evidence="14 15">Belongs to the NAD-dependent DNA ligase family. LigA subfamily.</text>
</comment>
<gene>
    <name evidence="15 17" type="primary">ligA</name>
    <name evidence="17" type="ORF">EBV78_01530</name>
</gene>
<dbReference type="PROSITE" id="PS50172">
    <property type="entry name" value="BRCT"/>
    <property type="match status" value="1"/>
</dbReference>
<evidence type="ECO:0000256" key="1">
    <source>
        <dbReference type="ARBA" id="ARBA00004067"/>
    </source>
</evidence>
<dbReference type="InterPro" id="IPR033136">
    <property type="entry name" value="DNA_ligase_CS"/>
</dbReference>
<evidence type="ECO:0000256" key="11">
    <source>
        <dbReference type="ARBA" id="ARBA00023204"/>
    </source>
</evidence>
<evidence type="ECO:0000256" key="12">
    <source>
        <dbReference type="ARBA" id="ARBA00023211"/>
    </source>
</evidence>
<dbReference type="Gene3D" id="3.40.50.10190">
    <property type="entry name" value="BRCT domain"/>
    <property type="match status" value="1"/>
</dbReference>
<feature type="binding site" evidence="15">
    <location>
        <position position="139"/>
    </location>
    <ligand>
        <name>NAD(+)</name>
        <dbReference type="ChEBI" id="CHEBI:57540"/>
    </ligand>
</feature>
<dbReference type="Pfam" id="PF12826">
    <property type="entry name" value="HHH_2"/>
    <property type="match status" value="1"/>
</dbReference>
<evidence type="ECO:0000256" key="2">
    <source>
        <dbReference type="ARBA" id="ARBA00012722"/>
    </source>
</evidence>
<dbReference type="SMART" id="SM00292">
    <property type="entry name" value="BRCT"/>
    <property type="match status" value="1"/>
</dbReference>
<dbReference type="PROSITE" id="PS01056">
    <property type="entry name" value="DNA_LIGASE_N2"/>
    <property type="match status" value="1"/>
</dbReference>
<feature type="binding site" evidence="15">
    <location>
        <position position="284"/>
    </location>
    <ligand>
        <name>NAD(+)</name>
        <dbReference type="ChEBI" id="CHEBI:57540"/>
    </ligand>
</feature>
<evidence type="ECO:0000313" key="17">
    <source>
        <dbReference type="EMBL" id="NCU62764.1"/>
    </source>
</evidence>
<reference evidence="17 18" key="1">
    <citation type="submission" date="2018-10" db="EMBL/GenBank/DDBJ databases">
        <title>Iterative Subtractive Binning of Freshwater Chronoseries Metagenomes Recovers Nearly Complete Genomes from over Four Hundred Novel Species.</title>
        <authorList>
            <person name="Rodriguez-R L.M."/>
            <person name="Tsementzi D."/>
            <person name="Luo C."/>
            <person name="Konstantinidis K.T."/>
        </authorList>
    </citation>
    <scope>NUCLEOTIDE SEQUENCE [LARGE SCALE GENOMIC DNA]</scope>
    <source>
        <strain evidence="17">WB7_2B_003</strain>
    </source>
</reference>
<dbReference type="EC" id="6.5.1.2" evidence="2 15"/>
<comment type="function">
    <text evidence="1 15">DNA ligase that catalyzes the formation of phosphodiester linkages between 5'-phosphoryl and 3'-hydroxyl groups in double-stranded DNA using NAD as a coenzyme and as the energy source for the reaction. It is essential for DNA replication and repair of damaged DNA.</text>
</comment>
<feature type="binding site" evidence="15">
    <location>
        <position position="432"/>
    </location>
    <ligand>
        <name>Zn(2+)</name>
        <dbReference type="ChEBI" id="CHEBI:29105"/>
    </ligand>
</feature>